<dbReference type="GO" id="GO:0015689">
    <property type="term" value="P:molybdate ion transport"/>
    <property type="evidence" value="ECO:0007669"/>
    <property type="project" value="InterPro"/>
</dbReference>
<dbReference type="FunFam" id="3.40.190.10:FF:000035">
    <property type="entry name" value="Molybdate ABC transporter substrate-binding protein"/>
    <property type="match status" value="1"/>
</dbReference>
<dbReference type="PIRSF" id="PIRSF004846">
    <property type="entry name" value="ModA"/>
    <property type="match status" value="1"/>
</dbReference>
<dbReference type="GO" id="GO:0030973">
    <property type="term" value="F:molybdate ion binding"/>
    <property type="evidence" value="ECO:0007669"/>
    <property type="project" value="InterPro"/>
</dbReference>
<reference evidence="6 7" key="1">
    <citation type="submission" date="2018-10" db="EMBL/GenBank/DDBJ databases">
        <title>Bacillus Keqinensis sp. nov., a moderately halophilic bacterium isolated from a saline-alkaline lake.</title>
        <authorList>
            <person name="Wang H."/>
        </authorList>
    </citation>
    <scope>NUCLEOTIDE SEQUENCE [LARGE SCALE GENOMIC DNA]</scope>
    <source>
        <strain evidence="6 7">KQ-3</strain>
    </source>
</reference>
<dbReference type="AlphaFoldDB" id="A0A3M7TST2"/>
<keyword evidence="4" id="KW-0732">Signal</keyword>
<organism evidence="6 7">
    <name type="scientific">Alteribacter keqinensis</name>
    <dbReference type="NCBI Taxonomy" id="2483800"/>
    <lineage>
        <taxon>Bacteria</taxon>
        <taxon>Bacillati</taxon>
        <taxon>Bacillota</taxon>
        <taxon>Bacilli</taxon>
        <taxon>Bacillales</taxon>
        <taxon>Bacillaceae</taxon>
        <taxon>Alteribacter</taxon>
    </lineage>
</organism>
<dbReference type="InterPro" id="IPR044084">
    <property type="entry name" value="AvModA-like_subst-bd"/>
</dbReference>
<keyword evidence="2 5" id="KW-0500">Molybdenum</keyword>
<dbReference type="OrthoDB" id="9785015at2"/>
<dbReference type="Gene3D" id="3.40.190.10">
    <property type="entry name" value="Periplasmic binding protein-like II"/>
    <property type="match status" value="2"/>
</dbReference>
<evidence type="ECO:0000256" key="5">
    <source>
        <dbReference type="PIRSR" id="PIRSR004846-1"/>
    </source>
</evidence>
<dbReference type="GO" id="GO:1901359">
    <property type="term" value="F:tungstate binding"/>
    <property type="evidence" value="ECO:0007669"/>
    <property type="project" value="UniProtKB-ARBA"/>
</dbReference>
<name>A0A3M7TST2_9BACI</name>
<dbReference type="SUPFAM" id="SSF53850">
    <property type="entry name" value="Periplasmic binding protein-like II"/>
    <property type="match status" value="1"/>
</dbReference>
<dbReference type="PROSITE" id="PS51257">
    <property type="entry name" value="PROKAR_LIPOPROTEIN"/>
    <property type="match status" value="1"/>
</dbReference>
<feature type="binding site" evidence="5">
    <location>
        <position position="74"/>
    </location>
    <ligand>
        <name>molybdate</name>
        <dbReference type="ChEBI" id="CHEBI:36264"/>
    </ligand>
</feature>
<keyword evidence="3 5" id="KW-0479">Metal-binding</keyword>
<dbReference type="Pfam" id="PF13531">
    <property type="entry name" value="SBP_bac_11"/>
    <property type="match status" value="1"/>
</dbReference>
<dbReference type="PANTHER" id="PTHR30632:SF14">
    <property type="entry name" value="TUNGSTATE_MOLYBDATE_CHROMATE-BINDING PROTEIN MODA"/>
    <property type="match status" value="1"/>
</dbReference>
<sequence length="262" mass="29090">MLHNRKAEEGLHMIRKHSLMVFFIVFLTGCAGSENESETIYVAAASDLYHALTDIGDAFTEETGIIVEFTYGSTGLLTQQIQEGAPFDLFAAAHESYIDQLIEGNAVFEDSKAYYGIGRIAAVSSGGQEIVMDKDYLLSDEVKLITIANPEHAPYGKAAKETLESWGIWDDIQPKLVFGENIRQSYQYVESGNADAGIIALALMNETNLHFDLIEEHTHETILQALGIPVQTEKRELSEQFADFILSRTGQDILIEYGFDLP</sequence>
<dbReference type="Proteomes" id="UP000278746">
    <property type="component" value="Unassembled WGS sequence"/>
</dbReference>
<evidence type="ECO:0000256" key="1">
    <source>
        <dbReference type="ARBA" id="ARBA00009175"/>
    </source>
</evidence>
<comment type="caution">
    <text evidence="6">The sequence shown here is derived from an EMBL/GenBank/DDBJ whole genome shotgun (WGS) entry which is preliminary data.</text>
</comment>
<dbReference type="PANTHER" id="PTHR30632">
    <property type="entry name" value="MOLYBDATE-BINDING PERIPLASMIC PROTEIN"/>
    <property type="match status" value="1"/>
</dbReference>
<evidence type="ECO:0000313" key="6">
    <source>
        <dbReference type="EMBL" id="RNA68567.1"/>
    </source>
</evidence>
<accession>A0A3M7TST2</accession>
<dbReference type="GO" id="GO:0046872">
    <property type="term" value="F:metal ion binding"/>
    <property type="evidence" value="ECO:0007669"/>
    <property type="project" value="UniProtKB-KW"/>
</dbReference>
<evidence type="ECO:0000256" key="4">
    <source>
        <dbReference type="ARBA" id="ARBA00022729"/>
    </source>
</evidence>
<dbReference type="EMBL" id="RHIB01000001">
    <property type="protein sequence ID" value="RNA68567.1"/>
    <property type="molecule type" value="Genomic_DNA"/>
</dbReference>
<comment type="similarity">
    <text evidence="1">Belongs to the bacterial solute-binding protein ModA family.</text>
</comment>
<evidence type="ECO:0000256" key="3">
    <source>
        <dbReference type="ARBA" id="ARBA00022723"/>
    </source>
</evidence>
<evidence type="ECO:0000313" key="7">
    <source>
        <dbReference type="Proteomes" id="UP000278746"/>
    </source>
</evidence>
<gene>
    <name evidence="6" type="primary">modA</name>
    <name evidence="6" type="ORF">EBO34_00930</name>
</gene>
<protein>
    <submittedName>
        <fullName evidence="6">Molybdate ABC transporter substrate-binding protein</fullName>
    </submittedName>
</protein>
<dbReference type="InterPro" id="IPR050682">
    <property type="entry name" value="ModA/WtpA"/>
</dbReference>
<dbReference type="InterPro" id="IPR005950">
    <property type="entry name" value="ModA"/>
</dbReference>
<keyword evidence="7" id="KW-1185">Reference proteome</keyword>
<proteinExistence type="inferred from homology"/>
<dbReference type="CDD" id="cd13539">
    <property type="entry name" value="PBP2_AvModA"/>
    <property type="match status" value="1"/>
</dbReference>
<dbReference type="NCBIfam" id="TIGR01256">
    <property type="entry name" value="modA"/>
    <property type="match status" value="1"/>
</dbReference>
<feature type="binding site" evidence="5">
    <location>
        <position position="182"/>
    </location>
    <ligand>
        <name>molybdate</name>
        <dbReference type="ChEBI" id="CHEBI:36264"/>
    </ligand>
</feature>
<evidence type="ECO:0000256" key="2">
    <source>
        <dbReference type="ARBA" id="ARBA00022505"/>
    </source>
</evidence>